<organism evidence="14 15">
    <name type="scientific">Elysia marginata</name>
    <dbReference type="NCBI Taxonomy" id="1093978"/>
    <lineage>
        <taxon>Eukaryota</taxon>
        <taxon>Metazoa</taxon>
        <taxon>Spiralia</taxon>
        <taxon>Lophotrochozoa</taxon>
        <taxon>Mollusca</taxon>
        <taxon>Gastropoda</taxon>
        <taxon>Heterobranchia</taxon>
        <taxon>Euthyneura</taxon>
        <taxon>Panpulmonata</taxon>
        <taxon>Sacoglossa</taxon>
        <taxon>Placobranchoidea</taxon>
        <taxon>Plakobranchidae</taxon>
        <taxon>Elysia</taxon>
    </lineage>
</organism>
<evidence type="ECO:0000256" key="10">
    <source>
        <dbReference type="PROSITE-ProRule" id="PRU00283"/>
    </source>
</evidence>
<evidence type="ECO:0000256" key="1">
    <source>
        <dbReference type="ARBA" id="ARBA00004186"/>
    </source>
</evidence>
<evidence type="ECO:0000256" key="11">
    <source>
        <dbReference type="SAM" id="Coils"/>
    </source>
</evidence>
<dbReference type="PANTHER" id="PTHR47970">
    <property type="entry name" value="KINESIN-LIKE PROTEIN KIF11"/>
    <property type="match status" value="1"/>
</dbReference>
<dbReference type="PROSITE" id="PS50067">
    <property type="entry name" value="KINESIN_MOTOR_2"/>
    <property type="match status" value="1"/>
</dbReference>
<comment type="subcellular location">
    <subcellularLocation>
        <location evidence="1">Cytoplasm</location>
        <location evidence="1">Cytoskeleton</location>
        <location evidence="1">Spindle</location>
    </subcellularLocation>
</comment>
<dbReference type="InterPro" id="IPR027417">
    <property type="entry name" value="P-loop_NTPase"/>
</dbReference>
<dbReference type="PRINTS" id="PR00380">
    <property type="entry name" value="KINESINHEAVY"/>
</dbReference>
<dbReference type="SMART" id="SM00129">
    <property type="entry name" value="KISc"/>
    <property type="match status" value="1"/>
</dbReference>
<dbReference type="Proteomes" id="UP000762676">
    <property type="component" value="Unassembled WGS sequence"/>
</dbReference>
<dbReference type="GO" id="GO:0007018">
    <property type="term" value="P:microtubule-based movement"/>
    <property type="evidence" value="ECO:0007669"/>
    <property type="project" value="InterPro"/>
</dbReference>
<feature type="coiled-coil region" evidence="11">
    <location>
        <begin position="651"/>
        <end position="826"/>
    </location>
</feature>
<keyword evidence="4" id="KW-0493">Microtubule</keyword>
<dbReference type="EMBL" id="BMAT01007224">
    <property type="protein sequence ID" value="GFR60097.1"/>
    <property type="molecule type" value="Genomic_DNA"/>
</dbReference>
<dbReference type="InterPro" id="IPR001752">
    <property type="entry name" value="Kinesin_motor_dom"/>
</dbReference>
<keyword evidence="6 10" id="KW-0067">ATP-binding</keyword>
<dbReference type="InterPro" id="IPR036961">
    <property type="entry name" value="Kinesin_motor_dom_sf"/>
</dbReference>
<dbReference type="GO" id="GO:0005634">
    <property type="term" value="C:nucleus"/>
    <property type="evidence" value="ECO:0007669"/>
    <property type="project" value="TreeGrafter"/>
</dbReference>
<dbReference type="InterPro" id="IPR047149">
    <property type="entry name" value="KIF11-like"/>
</dbReference>
<feature type="coiled-coil region" evidence="11">
    <location>
        <begin position="880"/>
        <end position="1012"/>
    </location>
</feature>
<evidence type="ECO:0000256" key="9">
    <source>
        <dbReference type="ARBA" id="ARBA00023212"/>
    </source>
</evidence>
<dbReference type="InterPro" id="IPR019821">
    <property type="entry name" value="Kinesin_motor_CS"/>
</dbReference>
<reference evidence="14 15" key="1">
    <citation type="journal article" date="2021" name="Elife">
        <title>Chloroplast acquisition without the gene transfer in kleptoplastic sea slugs, Plakobranchus ocellatus.</title>
        <authorList>
            <person name="Maeda T."/>
            <person name="Takahashi S."/>
            <person name="Yoshida T."/>
            <person name="Shimamura S."/>
            <person name="Takaki Y."/>
            <person name="Nagai Y."/>
            <person name="Toyoda A."/>
            <person name="Suzuki Y."/>
            <person name="Arimoto A."/>
            <person name="Ishii H."/>
            <person name="Satoh N."/>
            <person name="Nishiyama T."/>
            <person name="Hasebe M."/>
            <person name="Maruyama T."/>
            <person name="Minagawa J."/>
            <person name="Obokata J."/>
            <person name="Shigenobu S."/>
        </authorList>
    </citation>
    <scope>NUCLEOTIDE SEQUENCE [LARGE SCALE GENOMIC DNA]</scope>
</reference>
<name>A0AAV4EGC3_9GAST</name>
<dbReference type="SUPFAM" id="SSF52540">
    <property type="entry name" value="P-loop containing nucleoside triphosphate hydrolases"/>
    <property type="match status" value="1"/>
</dbReference>
<evidence type="ECO:0000256" key="3">
    <source>
        <dbReference type="ARBA" id="ARBA00022553"/>
    </source>
</evidence>
<dbReference type="GO" id="GO:0008017">
    <property type="term" value="F:microtubule binding"/>
    <property type="evidence" value="ECO:0007669"/>
    <property type="project" value="InterPro"/>
</dbReference>
<evidence type="ECO:0000256" key="6">
    <source>
        <dbReference type="ARBA" id="ARBA00022840"/>
    </source>
</evidence>
<sequence length="2123" mass="243470">MADETALTMSAKRSFSDVQNTCVRRPKEDLVPYKKKRTKLVDLFHRASMATNPDECTKVYLRVKPFTEDEDSSQKCLKIIAEENAVQAMAPDCSHAHKNSTRGQGKSSLKFTFSQIFDQDTTQTQFFNATMLEMTKEFIGGQNSLIFSYGVTSSGKTHTIQGKPQDAGILPRSLDVLFNSINGKQISNPSLKPEMFNDFVRLSDHEVLEEKKMKKQTLKLGANDDPTVMSLMGDEMESVLSDTAMSSSSGIDELLEDVVNRDRERVKVDVDEKMKFGVWVSFVEVYNEQVYDLLVPVPQKKKAKRQTLRISEDRNGNPYIKGLKEIHVESADEAYKLLTIGQRNLMTACTRLNHCSSRSHSIFTIKILRVVDKDNPHIACVSTLSLCDLAGSERYSKTQASGDRLREAGNINTSLMTLGRCIETLRHNQLHRDQQRLVPFRDSKLTRILQNFFNGCGKAAMIVNVSQAASMFDDTLHVFKFSAIAKEVKYEKPPEEKKIQRVKKPLPPLHRQTLVWESQEILEEALNTPLPNNDDDLAEEDEEELNESETLRKYIEVLEDRNKSLYEMLADEIRNAQSIESRVKKEAYESMQKQMVIIEESYSSMLRDTNEEAEELADERARGIMEVYEKRLERIQIKVDEEDEWVSSMLYYQEKMKVEEKEAKIAELQKKLEEKKTVDDSVDMGNSVLVETLTHKLQKATEEIAKKDAEVNELKLLVEEAGETYTNHIKEIKILNEGLAKEQKTVQQMSLKISDLEKLVNETKKDAGKSREILNTKESEWLASEQELLKQLKSKDSALSSLEEECKELQGEIEQLQDKMSQIDENSRCQRDLDSSLMSEKSLKLKQNLSIIENSLSGEPKLKIGKENICDVVPKVGKENSQLADDLINIKNELESKEKDIIALKIHYDKLESTHSSTLKETEAMSKELQTCKERLQKAMQELGSNKDTSEKSFNDLNEAKEQLIKMQNDLTQMQEQNEQLTKENQSLKTALADAKKELKEAEDKYETVVHSDNGMRGATEITHMVKVIEERISPQKTPGKSLTEEDEDEDEIVLNIKTSSKDLSSTTKQVDSQKPETDLVLKLKDAELANIALRNKLKHEEDDYFKREQALIHGYTAEIDSLKHELAKFKTKADGTSSGKLQRGKKRALVDISTCSSVSESYCEVLEEKDLGHPRINSVLENPDKTPGVDILSNEVAFLREQLVSLTAAHRLIAKQDKSGEHISIKQGLEPVTKAVRLSEVSTVPRYSLTNSVLLFEKEEYTLKFEEMSSRAVQLENEIKSLTDKLEKEREKSKETQDNQGMIGENNKELDIDLSKSREQIQVLTKEIADAHERNGQIQQSLHATIADKDKLECKYKEKEKVISNLEESLNVLKNNLENAAEQNNLSCQNLNSEIENLSQKLAEVTSERDVLAKDVQGYKNQLTSMSAQIEATREEKCSLEQEIKEMAKQLEMVQTKICQAEQNYKKIKQDLETKDSQNNVLDKRFKDLEQCLHEKEKSLKKTEEEYRQLEQQLNSDCKTKSSALSSMQDELCKISSQLKEKSEQLARLESLRQEEAAEVAQKLIMLERQRKVSERKLLEACEREEEEKLKLKGYDALKQDLQKLQEELKTANLRINEEQALNKQLHENLASVTEEVKQLRKSATAMASREEEAESLKSKLLELQQSLESVSKSKNRAVTEYEELLQKVEELSVELLESEKTMDQQEQALTKQDEEIKNLKSEPMSGFCVAVRKFEEEVVTLRQSEHKLLEAEHRDKVTHEKLLESSSTNGALQTKVEELEKEKLSLERSIERKKEELIEEKEKLNQSQLQLKEKESENERLTEKAKLLSEELKVSLEKAELQLKEQDCDNKRLNKKMVFLSEELQKSQEKAELQQKEQEYENKELTKKMKLLNEELTLAKSEKKQTETQMHDLKYELEHLQNKDIEKDLEKQRSINKRNKEEMENWKAERDLCVKQLEQCISKLNREKDTLTEEVEKLKKSNADLAQEAYNIGQRKDALISELKKSNNTMSIQLADAEGKTPPPKMATPELPFPGVLTFEEDINTSGHSEVDVTPMAARKGKKRQKSLRSQPSSSSVDPEPKNYQLATKERNLQYNHRLIQQPTRHPLKRHLPCPQDALLG</sequence>
<accession>A0AAV4EGC3</accession>
<feature type="compositionally biased region" description="Acidic residues" evidence="12">
    <location>
        <begin position="533"/>
        <end position="545"/>
    </location>
</feature>
<feature type="coiled-coil region" evidence="11">
    <location>
        <begin position="1596"/>
        <end position="1724"/>
    </location>
</feature>
<evidence type="ECO:0000256" key="7">
    <source>
        <dbReference type="ARBA" id="ARBA00023054"/>
    </source>
</evidence>
<evidence type="ECO:0000256" key="5">
    <source>
        <dbReference type="ARBA" id="ARBA00022741"/>
    </source>
</evidence>
<keyword evidence="3" id="KW-0597">Phosphoprotein</keyword>
<keyword evidence="7 11" id="KW-0175">Coiled coil</keyword>
<dbReference type="GO" id="GO:0005524">
    <property type="term" value="F:ATP binding"/>
    <property type="evidence" value="ECO:0007669"/>
    <property type="project" value="UniProtKB-UniRule"/>
</dbReference>
<dbReference type="PANTHER" id="PTHR47970:SF29">
    <property type="entry name" value="KINESIN FAMILY MEMBER 20B"/>
    <property type="match status" value="1"/>
</dbReference>
<dbReference type="GO" id="GO:0005876">
    <property type="term" value="C:spindle microtubule"/>
    <property type="evidence" value="ECO:0007669"/>
    <property type="project" value="TreeGrafter"/>
</dbReference>
<evidence type="ECO:0000256" key="2">
    <source>
        <dbReference type="ARBA" id="ARBA00022490"/>
    </source>
</evidence>
<dbReference type="GO" id="GO:0051231">
    <property type="term" value="P:spindle elongation"/>
    <property type="evidence" value="ECO:0007669"/>
    <property type="project" value="TreeGrafter"/>
</dbReference>
<keyword evidence="9" id="KW-0206">Cytoskeleton</keyword>
<feature type="region of interest" description="Disordered" evidence="12">
    <location>
        <begin position="2045"/>
        <end position="2085"/>
    </location>
</feature>
<evidence type="ECO:0000256" key="8">
    <source>
        <dbReference type="ARBA" id="ARBA00023175"/>
    </source>
</evidence>
<dbReference type="Gene3D" id="1.10.287.1490">
    <property type="match status" value="1"/>
</dbReference>
<evidence type="ECO:0000259" key="13">
    <source>
        <dbReference type="PROSITE" id="PS50067"/>
    </source>
</evidence>
<evidence type="ECO:0000313" key="15">
    <source>
        <dbReference type="Proteomes" id="UP000762676"/>
    </source>
</evidence>
<evidence type="ECO:0000313" key="14">
    <source>
        <dbReference type="EMBL" id="GFR60097.1"/>
    </source>
</evidence>
<feature type="region of interest" description="Disordered" evidence="12">
    <location>
        <begin position="1285"/>
        <end position="1309"/>
    </location>
</feature>
<protein>
    <submittedName>
        <fullName evidence="14">Kinesin-like protein</fullName>
    </submittedName>
</protein>
<dbReference type="GO" id="GO:0008574">
    <property type="term" value="F:plus-end-directed microtubule motor activity"/>
    <property type="evidence" value="ECO:0007669"/>
    <property type="project" value="TreeGrafter"/>
</dbReference>
<dbReference type="GO" id="GO:0072686">
    <property type="term" value="C:mitotic spindle"/>
    <property type="evidence" value="ECO:0007669"/>
    <property type="project" value="TreeGrafter"/>
</dbReference>
<feature type="region of interest" description="Disordered" evidence="12">
    <location>
        <begin position="2102"/>
        <end position="2123"/>
    </location>
</feature>
<feature type="coiled-coil region" evidence="11">
    <location>
        <begin position="1487"/>
        <end position="1560"/>
    </location>
</feature>
<comment type="similarity">
    <text evidence="10">Belongs to the TRAFAC class myosin-kinesin ATPase superfamily. Kinesin family.</text>
</comment>
<dbReference type="Pfam" id="PF00225">
    <property type="entry name" value="Kinesin"/>
    <property type="match status" value="1"/>
</dbReference>
<feature type="domain" description="Kinesin motor" evidence="13">
    <location>
        <begin position="56"/>
        <end position="488"/>
    </location>
</feature>
<evidence type="ECO:0000256" key="4">
    <source>
        <dbReference type="ARBA" id="ARBA00022701"/>
    </source>
</evidence>
<keyword evidence="2" id="KW-0963">Cytoplasm</keyword>
<keyword evidence="15" id="KW-1185">Reference proteome</keyword>
<feature type="region of interest" description="Disordered" evidence="12">
    <location>
        <begin position="526"/>
        <end position="545"/>
    </location>
</feature>
<proteinExistence type="inferred from homology"/>
<feature type="compositionally biased region" description="Basic and acidic residues" evidence="12">
    <location>
        <begin position="1285"/>
        <end position="1298"/>
    </location>
</feature>
<gene>
    <name evidence="14" type="ORF">ElyMa_003522500</name>
</gene>
<dbReference type="GO" id="GO:0090307">
    <property type="term" value="P:mitotic spindle assembly"/>
    <property type="evidence" value="ECO:0007669"/>
    <property type="project" value="TreeGrafter"/>
</dbReference>
<feature type="binding site" evidence="10">
    <location>
        <begin position="150"/>
        <end position="157"/>
    </location>
    <ligand>
        <name>ATP</name>
        <dbReference type="ChEBI" id="CHEBI:30616"/>
    </ligand>
</feature>
<feature type="coiled-coil region" evidence="11">
    <location>
        <begin position="1084"/>
        <end position="1133"/>
    </location>
</feature>
<keyword evidence="8 10" id="KW-0505">Motor protein</keyword>
<keyword evidence="5 10" id="KW-0547">Nucleotide-binding</keyword>
<dbReference type="Gene3D" id="3.40.850.10">
    <property type="entry name" value="Kinesin motor domain"/>
    <property type="match status" value="1"/>
</dbReference>
<evidence type="ECO:0000256" key="12">
    <source>
        <dbReference type="SAM" id="MobiDB-lite"/>
    </source>
</evidence>
<comment type="caution">
    <text evidence="14">The sequence shown here is derived from an EMBL/GenBank/DDBJ whole genome shotgun (WGS) entry which is preliminary data.</text>
</comment>
<feature type="coiled-coil region" evidence="11">
    <location>
        <begin position="1764"/>
        <end position="2022"/>
    </location>
</feature>
<dbReference type="PROSITE" id="PS00411">
    <property type="entry name" value="KINESIN_MOTOR_1"/>
    <property type="match status" value="1"/>
</dbReference>